<dbReference type="SUPFAM" id="SSF81324">
    <property type="entry name" value="Voltage-gated potassium channels"/>
    <property type="match status" value="1"/>
</dbReference>
<dbReference type="GO" id="GO:0005221">
    <property type="term" value="F:intracellularly cyclic nucleotide-activated monoatomic cation channel activity"/>
    <property type="evidence" value="ECO:0007669"/>
    <property type="project" value="InterPro"/>
</dbReference>
<dbReference type="InterPro" id="IPR018490">
    <property type="entry name" value="cNMP-bd_dom_sf"/>
</dbReference>
<dbReference type="GO" id="GO:0044877">
    <property type="term" value="F:protein-containing complex binding"/>
    <property type="evidence" value="ECO:0007669"/>
    <property type="project" value="TreeGrafter"/>
</dbReference>
<evidence type="ECO:0000256" key="1">
    <source>
        <dbReference type="ARBA" id="ARBA00004141"/>
    </source>
</evidence>
<keyword evidence="6 10" id="KW-0472">Membrane</keyword>
<keyword evidence="7" id="KW-1071">Ligand-gated ion channel</keyword>
<feature type="compositionally biased region" description="Polar residues" evidence="9">
    <location>
        <begin position="518"/>
        <end position="538"/>
    </location>
</feature>
<dbReference type="GeneID" id="68099817"/>
<dbReference type="EMBL" id="PYSW02000029">
    <property type="protein sequence ID" value="KAG2379224.1"/>
    <property type="molecule type" value="Genomic_DNA"/>
</dbReference>
<evidence type="ECO:0000313" key="13">
    <source>
        <dbReference type="Proteomes" id="UP000816034"/>
    </source>
</evidence>
<evidence type="ECO:0000256" key="2">
    <source>
        <dbReference type="ARBA" id="ARBA00022448"/>
    </source>
</evidence>
<evidence type="ECO:0000313" key="12">
    <source>
        <dbReference type="EMBL" id="KAG2379224.1"/>
    </source>
</evidence>
<dbReference type="SUPFAM" id="SSF51206">
    <property type="entry name" value="cAMP-binding domain-like"/>
    <property type="match status" value="1"/>
</dbReference>
<dbReference type="PANTHER" id="PTHR45638:SF11">
    <property type="entry name" value="CYCLIC NUCLEOTIDE-GATED CATION CHANNEL SUBUNIT A"/>
    <property type="match status" value="1"/>
</dbReference>
<evidence type="ECO:0000256" key="10">
    <source>
        <dbReference type="SAM" id="Phobius"/>
    </source>
</evidence>
<dbReference type="AlphaFoldDB" id="A0AA88GGY9"/>
<dbReference type="InterPro" id="IPR000595">
    <property type="entry name" value="cNMP-bd_dom"/>
</dbReference>
<keyword evidence="3 10" id="KW-0812">Transmembrane</keyword>
<dbReference type="Proteomes" id="UP000816034">
    <property type="component" value="Unassembled WGS sequence"/>
</dbReference>
<dbReference type="FunFam" id="1.10.287.630:FF:000001">
    <property type="entry name" value="Cyclic nucleotide-gated channel alpha 3"/>
    <property type="match status" value="1"/>
</dbReference>
<feature type="domain" description="Cyclic nucleotide-binding" evidence="11">
    <location>
        <begin position="381"/>
        <end position="502"/>
    </location>
</feature>
<keyword evidence="5" id="KW-0406">Ion transport</keyword>
<evidence type="ECO:0000256" key="5">
    <source>
        <dbReference type="ARBA" id="ARBA00023065"/>
    </source>
</evidence>
<dbReference type="Pfam" id="PF00027">
    <property type="entry name" value="cNMP_binding"/>
    <property type="match status" value="1"/>
</dbReference>
<dbReference type="Gene3D" id="1.10.287.630">
    <property type="entry name" value="Helix hairpin bin"/>
    <property type="match status" value="1"/>
</dbReference>
<dbReference type="GO" id="GO:0016020">
    <property type="term" value="C:membrane"/>
    <property type="evidence" value="ECO:0007669"/>
    <property type="project" value="UniProtKB-SubCell"/>
</dbReference>
<sequence>MSSTNPQPPTTSNNNSSPSPSATQPTAQPNKPPSTTNAPSPNQPPKKDEQKKAVQKLTKLVSKFKINPEGKFKIGWDVFILIMCMYNWGTVAYRCALYKWDYYWIAIDLVVDIILWLDVLSRFRITYLEFGLPVTDSKSIAKIYLKSLGFYVDVVANLPFEFIGYWATPRFWAFYRMNRYLRVYRYNEMFNTFEEGFSFIHPAYMKLIKYILLFVIAHWCVACLYLWVLETEGNPSPDFMLGDISDSDGTLILRAIFWAVGQMNGYANTNPITDFETWCMLVVTVIGLCLYVAIVGTVGAILGDLNAQKEVFENFIDAIKAFMNYRKLSSDLQGKVIEYYTYLWKTRKTLDENQMLDELPEHLKIEVSLFLNKDIIQKIPFFQHLEEQFINSLVLKLKPKVALPNSLIVRKGDIGREMFFINRGSVEVIGEPNEEGVIPVFATLSEGQFFGEMAIINNTKRGASIRAKGYCDLSVLTKEDFKFVMETFPETVREEINVEVRKRQAPPPSSGSASRPGTANQSRPGTAQQSRPSTANKR</sequence>
<evidence type="ECO:0000256" key="8">
    <source>
        <dbReference type="ARBA" id="ARBA00023303"/>
    </source>
</evidence>
<organism evidence="12 13">
    <name type="scientific">Naegleria lovaniensis</name>
    <name type="common">Amoeba</name>
    <dbReference type="NCBI Taxonomy" id="51637"/>
    <lineage>
        <taxon>Eukaryota</taxon>
        <taxon>Discoba</taxon>
        <taxon>Heterolobosea</taxon>
        <taxon>Tetramitia</taxon>
        <taxon>Eutetramitia</taxon>
        <taxon>Vahlkampfiidae</taxon>
        <taxon>Naegleria</taxon>
    </lineage>
</organism>
<proteinExistence type="predicted"/>
<dbReference type="Pfam" id="PF00520">
    <property type="entry name" value="Ion_trans"/>
    <property type="match status" value="1"/>
</dbReference>
<feature type="region of interest" description="Disordered" evidence="9">
    <location>
        <begin position="498"/>
        <end position="538"/>
    </location>
</feature>
<gene>
    <name evidence="12" type="ORF">C9374_007363</name>
</gene>
<evidence type="ECO:0000256" key="3">
    <source>
        <dbReference type="ARBA" id="ARBA00022692"/>
    </source>
</evidence>
<dbReference type="PROSITE" id="PS00888">
    <property type="entry name" value="CNMP_BINDING_1"/>
    <property type="match status" value="1"/>
</dbReference>
<name>A0AA88GGY9_NAELO</name>
<evidence type="ECO:0000256" key="4">
    <source>
        <dbReference type="ARBA" id="ARBA00022989"/>
    </source>
</evidence>
<dbReference type="Gene3D" id="1.10.287.70">
    <property type="match status" value="1"/>
</dbReference>
<dbReference type="InterPro" id="IPR005821">
    <property type="entry name" value="Ion_trans_dom"/>
</dbReference>
<dbReference type="PROSITE" id="PS50042">
    <property type="entry name" value="CNMP_BINDING_3"/>
    <property type="match status" value="1"/>
</dbReference>
<evidence type="ECO:0000256" key="6">
    <source>
        <dbReference type="ARBA" id="ARBA00023136"/>
    </source>
</evidence>
<feature type="transmembrane region" description="Helical" evidence="10">
    <location>
        <begin position="279"/>
        <end position="302"/>
    </location>
</feature>
<feature type="compositionally biased region" description="Low complexity" evidence="9">
    <location>
        <begin position="1"/>
        <end position="29"/>
    </location>
</feature>
<feature type="transmembrane region" description="Helical" evidence="10">
    <location>
        <begin position="102"/>
        <end position="120"/>
    </location>
</feature>
<keyword evidence="4 10" id="KW-1133">Transmembrane helix</keyword>
<reference evidence="12 13" key="1">
    <citation type="journal article" date="2018" name="BMC Genomics">
        <title>The genome of Naegleria lovaniensis, the basis for a comparative approach to unravel pathogenicity factors of the human pathogenic amoeba N. fowleri.</title>
        <authorList>
            <person name="Liechti N."/>
            <person name="Schurch N."/>
            <person name="Bruggmann R."/>
            <person name="Wittwer M."/>
        </authorList>
    </citation>
    <scope>NUCLEOTIDE SEQUENCE [LARGE SCALE GENOMIC DNA]</scope>
    <source>
        <strain evidence="12 13">ATCC 30569</strain>
    </source>
</reference>
<dbReference type="PANTHER" id="PTHR45638">
    <property type="entry name" value="CYCLIC NUCLEOTIDE-GATED CATION CHANNEL SUBUNIT A"/>
    <property type="match status" value="1"/>
</dbReference>
<evidence type="ECO:0000259" key="11">
    <source>
        <dbReference type="PROSITE" id="PS50042"/>
    </source>
</evidence>
<dbReference type="CDD" id="cd00038">
    <property type="entry name" value="CAP_ED"/>
    <property type="match status" value="1"/>
</dbReference>
<feature type="transmembrane region" description="Helical" evidence="10">
    <location>
        <begin position="74"/>
        <end position="96"/>
    </location>
</feature>
<dbReference type="InterPro" id="IPR018488">
    <property type="entry name" value="cNMP-bd_CS"/>
</dbReference>
<keyword evidence="13" id="KW-1185">Reference proteome</keyword>
<dbReference type="Gene3D" id="2.60.120.10">
    <property type="entry name" value="Jelly Rolls"/>
    <property type="match status" value="1"/>
</dbReference>
<feature type="transmembrane region" description="Helical" evidence="10">
    <location>
        <begin position="249"/>
        <end position="267"/>
    </location>
</feature>
<accession>A0AA88GGY9</accession>
<keyword evidence="8" id="KW-0407">Ion channel</keyword>
<dbReference type="RefSeq" id="XP_044546486.1">
    <property type="nucleotide sequence ID" value="XM_044697320.1"/>
</dbReference>
<dbReference type="InterPro" id="IPR050866">
    <property type="entry name" value="CNG_cation_channel"/>
</dbReference>
<evidence type="ECO:0000256" key="7">
    <source>
        <dbReference type="ARBA" id="ARBA00023286"/>
    </source>
</evidence>
<feature type="transmembrane region" description="Helical" evidence="10">
    <location>
        <begin position="207"/>
        <end position="229"/>
    </location>
</feature>
<keyword evidence="2" id="KW-0813">Transport</keyword>
<comment type="subcellular location">
    <subcellularLocation>
        <location evidence="1">Membrane</location>
        <topology evidence="1">Multi-pass membrane protein</topology>
    </subcellularLocation>
</comment>
<protein>
    <recommendedName>
        <fullName evidence="11">Cyclic nucleotide-binding domain-containing protein</fullName>
    </recommendedName>
</protein>
<feature type="region of interest" description="Disordered" evidence="9">
    <location>
        <begin position="1"/>
        <end position="52"/>
    </location>
</feature>
<comment type="caution">
    <text evidence="12">The sequence shown here is derived from an EMBL/GenBank/DDBJ whole genome shotgun (WGS) entry which is preliminary data.</text>
</comment>
<evidence type="ECO:0000256" key="9">
    <source>
        <dbReference type="SAM" id="MobiDB-lite"/>
    </source>
</evidence>
<dbReference type="InterPro" id="IPR014710">
    <property type="entry name" value="RmlC-like_jellyroll"/>
</dbReference>
<dbReference type="SMART" id="SM00100">
    <property type="entry name" value="cNMP"/>
    <property type="match status" value="1"/>
</dbReference>